<organism evidence="1 2">
    <name type="scientific">Rhodococcus jostii</name>
    <dbReference type="NCBI Taxonomy" id="132919"/>
    <lineage>
        <taxon>Bacteria</taxon>
        <taxon>Bacillati</taxon>
        <taxon>Actinomycetota</taxon>
        <taxon>Actinomycetes</taxon>
        <taxon>Mycobacteriales</taxon>
        <taxon>Nocardiaceae</taxon>
        <taxon>Rhodococcus</taxon>
    </lineage>
</organism>
<reference evidence="2" key="1">
    <citation type="submission" date="2016-10" db="EMBL/GenBank/DDBJ databases">
        <authorList>
            <person name="Varghese N."/>
        </authorList>
    </citation>
    <scope>NUCLEOTIDE SEQUENCE [LARGE SCALE GENOMIC DNA]</scope>
    <source>
        <strain evidence="2">DSM 44719</strain>
    </source>
</reference>
<accession>A0A1H5APY7</accession>
<proteinExistence type="predicted"/>
<gene>
    <name evidence="1" type="ORF">SAMN04490220_4495</name>
</gene>
<evidence type="ECO:0000313" key="1">
    <source>
        <dbReference type="EMBL" id="SED43988.1"/>
    </source>
</evidence>
<dbReference type="EMBL" id="FNTL01000004">
    <property type="protein sequence ID" value="SED43988.1"/>
    <property type="molecule type" value="Genomic_DNA"/>
</dbReference>
<evidence type="ECO:0000313" key="2">
    <source>
        <dbReference type="Proteomes" id="UP000183407"/>
    </source>
</evidence>
<protein>
    <submittedName>
        <fullName evidence="1">Uncharacterized protein</fullName>
    </submittedName>
</protein>
<dbReference type="Proteomes" id="UP000183407">
    <property type="component" value="Unassembled WGS sequence"/>
</dbReference>
<name>A0A1H5APY7_RHOJO</name>
<sequence>MTGRLRLSQCLFRSPRPEPVTVDLLPPSSGEERRPFRTSEGRLVLEFGLSALVDL</sequence>
<dbReference type="AlphaFoldDB" id="A0A1H5APY7"/>